<dbReference type="CDD" id="cd12148">
    <property type="entry name" value="fungal_TF_MHR"/>
    <property type="match status" value="1"/>
</dbReference>
<feature type="region of interest" description="Disordered" evidence="2">
    <location>
        <begin position="166"/>
        <end position="257"/>
    </location>
</feature>
<dbReference type="InterPro" id="IPR036864">
    <property type="entry name" value="Zn2-C6_fun-type_DNA-bd_sf"/>
</dbReference>
<feature type="domain" description="Zn(2)-C6 fungal-type" evidence="3">
    <location>
        <begin position="61"/>
        <end position="151"/>
    </location>
</feature>
<sequence>MSAGGAPFPTYLHDISDVATGAGSHHSDTGAAGPMPIDPAMSASVPVPTADLAHKGEKRKRIQNVSCDACRFRKVRCDRREVIQAYFARTHHVSSAPVSSFSSALPPPGSLGEEELRRLYHQPVISDVSCTICKAHKTKCTYTPKPGAPTRDGKRLKLLRQWTDSGTAASPLGDATPGAGGGPQLPPDRATLSPARLDRVQPPIDPQLQPKGPEAWHGADASRPPAHSSLSSAPPPAGTTPAARATTSSSTSSDILGVPGLTRTLLDSCCKAYFDWCNPIEPIIKADEFVVRYLAYFSPHADVARILARIGQTPGNSSTSTSTGTGVRNGHGNSKDTGKGKGKGKRARELLEQNRLTRQSGTHDHGELNFSEDVSAQETDQQCDGDSGTAAASSAPPPPSGTRDRIIGSISDLPSGQPLSELLILAVATLGSGMLEPGDKDNTAEVDMQIKFVLQEFLAKRFFELLAEVPLAERLKSEGLDVLEALYVMKATPYEQEDKGVFLTIPPVSCEGVLRVMMQIGLHRRVVREMDAQGQYTWRSQHDDSILSERDVMRRSGSFWAVWLMDVLRNWGRQSVPQLQEAEYDQNLPMWRARCSGDFFASYGYLTSLDDLKRAGVPPPRYERFDALWLEMLLRLGFLVRTASRTLVSERAKSVGCPVHDVERLLAGLNAWSAHLPSILVWETVIAGFQDRASLRRNSACFRMAIKSHQLEVYLHSQVLVLWMTVKALGLSAEARGGHAAAASEKARGERQLEVTFLHTFQRLVVLAQDGSRLGIMRGSTVATAQAIRGAANFALGAVASGSWRLYHALSGQRVSAACLLDAAARLIEALATYDTDRRVMEQVAELRGSYHRVLQQVDGRAAAAAREGREEAMVALPSPSARIGQGVAAPAAEPALQSPPPQNFSNSATTFESVTAASAAANSNGKSMQPLPRVADLQSLSSQLRDDSTADWLTSFLMGLHGGGGSSSAAESVASAESASYALFEAARTPVPGWSTSGSSHPAPNPSLSSVDGSIKFSGDAHGWAIAIWNSVGDADALGSGGVQQ</sequence>
<dbReference type="EMBL" id="JMSN01000033">
    <property type="protein sequence ID" value="KDN46800.1"/>
    <property type="molecule type" value="Genomic_DNA"/>
</dbReference>
<feature type="compositionally biased region" description="Polar residues" evidence="2">
    <location>
        <begin position="375"/>
        <end position="384"/>
    </location>
</feature>
<dbReference type="PANTHER" id="PTHR46910:SF38">
    <property type="entry name" value="ZN(2)-C6 FUNGAL-TYPE DOMAIN-CONTAINING PROTEIN"/>
    <property type="match status" value="1"/>
</dbReference>
<dbReference type="GO" id="GO:0000981">
    <property type="term" value="F:DNA-binding transcription factor activity, RNA polymerase II-specific"/>
    <property type="evidence" value="ECO:0007669"/>
    <property type="project" value="InterPro"/>
</dbReference>
<comment type="caution">
    <text evidence="4">The sequence shown here is derived from an EMBL/GenBank/DDBJ whole genome shotgun (WGS) entry which is preliminary data.</text>
</comment>
<feature type="compositionally biased region" description="Low complexity" evidence="2">
    <location>
        <begin position="221"/>
        <end position="232"/>
    </location>
</feature>
<name>A0A066W7R2_TILAU</name>
<evidence type="ECO:0000313" key="4">
    <source>
        <dbReference type="EMBL" id="KDN46800.1"/>
    </source>
</evidence>
<protein>
    <recommendedName>
        <fullName evidence="3">Zn(2)-C6 fungal-type domain-containing protein</fullName>
    </recommendedName>
</protein>
<dbReference type="GO" id="GO:0008270">
    <property type="term" value="F:zinc ion binding"/>
    <property type="evidence" value="ECO:0007669"/>
    <property type="project" value="InterPro"/>
</dbReference>
<dbReference type="CDD" id="cd00067">
    <property type="entry name" value="GAL4"/>
    <property type="match status" value="1"/>
</dbReference>
<feature type="compositionally biased region" description="Low complexity" evidence="2">
    <location>
        <begin position="317"/>
        <end position="326"/>
    </location>
</feature>
<evidence type="ECO:0000256" key="2">
    <source>
        <dbReference type="SAM" id="MobiDB-lite"/>
    </source>
</evidence>
<dbReference type="Gene3D" id="4.10.240.10">
    <property type="entry name" value="Zn(2)-C6 fungal-type DNA-binding domain"/>
    <property type="match status" value="1"/>
</dbReference>
<feature type="region of interest" description="Disordered" evidence="2">
    <location>
        <begin position="19"/>
        <end position="44"/>
    </location>
</feature>
<feature type="region of interest" description="Disordered" evidence="2">
    <location>
        <begin position="312"/>
        <end position="346"/>
    </location>
</feature>
<reference evidence="4 5" key="1">
    <citation type="submission" date="2014-05" db="EMBL/GenBank/DDBJ databases">
        <title>Draft genome sequence of a rare smut relative, Tilletiaria anomala UBC 951.</title>
        <authorList>
            <consortium name="DOE Joint Genome Institute"/>
            <person name="Toome M."/>
            <person name="Kuo A."/>
            <person name="Henrissat B."/>
            <person name="Lipzen A."/>
            <person name="Tritt A."/>
            <person name="Yoshinaga Y."/>
            <person name="Zane M."/>
            <person name="Barry K."/>
            <person name="Grigoriev I.V."/>
            <person name="Spatafora J.W."/>
            <person name="Aimea M.C."/>
        </authorList>
    </citation>
    <scope>NUCLEOTIDE SEQUENCE [LARGE SCALE GENOMIC DNA]</scope>
    <source>
        <strain evidence="4 5">UBC 951</strain>
    </source>
</reference>
<dbReference type="AlphaFoldDB" id="A0A066W7R2"/>
<organism evidence="4 5">
    <name type="scientific">Tilletiaria anomala (strain ATCC 24038 / CBS 436.72 / UBC 951)</name>
    <dbReference type="NCBI Taxonomy" id="1037660"/>
    <lineage>
        <taxon>Eukaryota</taxon>
        <taxon>Fungi</taxon>
        <taxon>Dikarya</taxon>
        <taxon>Basidiomycota</taxon>
        <taxon>Ustilaginomycotina</taxon>
        <taxon>Exobasidiomycetes</taxon>
        <taxon>Georgefischeriales</taxon>
        <taxon>Tilletiariaceae</taxon>
        <taxon>Tilletiaria</taxon>
    </lineage>
</organism>
<dbReference type="PANTHER" id="PTHR46910">
    <property type="entry name" value="TRANSCRIPTION FACTOR PDR1"/>
    <property type="match status" value="1"/>
</dbReference>
<dbReference type="OrthoDB" id="3363260at2759"/>
<evidence type="ECO:0000259" key="3">
    <source>
        <dbReference type="SMART" id="SM00066"/>
    </source>
</evidence>
<evidence type="ECO:0000313" key="5">
    <source>
        <dbReference type="Proteomes" id="UP000027361"/>
    </source>
</evidence>
<keyword evidence="1" id="KW-0539">Nucleus</keyword>
<proteinExistence type="predicted"/>
<dbReference type="STRING" id="1037660.A0A066W7R2"/>
<feature type="region of interest" description="Disordered" evidence="2">
    <location>
        <begin position="375"/>
        <end position="412"/>
    </location>
</feature>
<dbReference type="HOGENOM" id="CLU_291735_0_0_1"/>
<dbReference type="SMART" id="SM00066">
    <property type="entry name" value="GAL4"/>
    <property type="match status" value="1"/>
</dbReference>
<dbReference type="GeneID" id="25265641"/>
<dbReference type="InterPro" id="IPR050987">
    <property type="entry name" value="AtrR-like"/>
</dbReference>
<dbReference type="RefSeq" id="XP_013243666.1">
    <property type="nucleotide sequence ID" value="XM_013388212.1"/>
</dbReference>
<feature type="compositionally biased region" description="Low complexity" evidence="2">
    <location>
        <begin position="239"/>
        <end position="253"/>
    </location>
</feature>
<evidence type="ECO:0000256" key="1">
    <source>
        <dbReference type="ARBA" id="ARBA00023242"/>
    </source>
</evidence>
<dbReference type="InterPro" id="IPR001138">
    <property type="entry name" value="Zn2Cys6_DnaBD"/>
</dbReference>
<dbReference type="InParanoid" id="A0A066W7R2"/>
<gene>
    <name evidence="4" type="ORF">K437DRAFT_262588</name>
</gene>
<keyword evidence="5" id="KW-1185">Reference proteome</keyword>
<dbReference type="Proteomes" id="UP000027361">
    <property type="component" value="Unassembled WGS sequence"/>
</dbReference>
<accession>A0A066W7R2</accession>